<evidence type="ECO:0000256" key="2">
    <source>
        <dbReference type="SAM" id="MobiDB-lite"/>
    </source>
</evidence>
<accession>I0Z5C7</accession>
<evidence type="ECO:0000313" key="6">
    <source>
        <dbReference type="Proteomes" id="UP000007264"/>
    </source>
</evidence>
<dbReference type="Gene3D" id="3.30.40.10">
    <property type="entry name" value="Zinc/RING finger domain, C3HC4 (zinc finger)"/>
    <property type="match status" value="1"/>
</dbReference>
<dbReference type="SUPFAM" id="SSF57850">
    <property type="entry name" value="RING/U-box"/>
    <property type="match status" value="1"/>
</dbReference>
<keyword evidence="3" id="KW-1133">Transmembrane helix</keyword>
<name>I0Z5C7_COCSC</name>
<protein>
    <recommendedName>
        <fullName evidence="4">RING-type domain-containing protein</fullName>
    </recommendedName>
</protein>
<feature type="transmembrane region" description="Helical" evidence="3">
    <location>
        <begin position="22"/>
        <end position="42"/>
    </location>
</feature>
<dbReference type="PANTHER" id="PTHR22765">
    <property type="entry name" value="RING FINGER AND PROTEASE ASSOCIATED DOMAIN-CONTAINING"/>
    <property type="match status" value="1"/>
</dbReference>
<keyword evidence="3" id="KW-0472">Membrane</keyword>
<dbReference type="EMBL" id="AGSI01000003">
    <property type="protein sequence ID" value="EIE25846.1"/>
    <property type="molecule type" value="Genomic_DNA"/>
</dbReference>
<keyword evidence="3" id="KW-0812">Transmembrane</keyword>
<dbReference type="Pfam" id="PF13639">
    <property type="entry name" value="zf-RING_2"/>
    <property type="match status" value="1"/>
</dbReference>
<feature type="region of interest" description="Disordered" evidence="2">
    <location>
        <begin position="59"/>
        <end position="85"/>
    </location>
</feature>
<comment type="caution">
    <text evidence="5">The sequence shown here is derived from an EMBL/GenBank/DDBJ whole genome shotgun (WGS) entry which is preliminary data.</text>
</comment>
<keyword evidence="1" id="KW-0863">Zinc-finger</keyword>
<evidence type="ECO:0000313" key="5">
    <source>
        <dbReference type="EMBL" id="EIE25846.1"/>
    </source>
</evidence>
<proteinExistence type="predicted"/>
<feature type="domain" description="RING-type" evidence="4">
    <location>
        <begin position="155"/>
        <end position="202"/>
    </location>
</feature>
<dbReference type="GO" id="GO:0006511">
    <property type="term" value="P:ubiquitin-dependent protein catabolic process"/>
    <property type="evidence" value="ECO:0007669"/>
    <property type="project" value="TreeGrafter"/>
</dbReference>
<dbReference type="Proteomes" id="UP000007264">
    <property type="component" value="Unassembled WGS sequence"/>
</dbReference>
<dbReference type="GeneID" id="17043850"/>
<evidence type="ECO:0000256" key="1">
    <source>
        <dbReference type="PROSITE-ProRule" id="PRU00175"/>
    </source>
</evidence>
<dbReference type="GO" id="GO:0008270">
    <property type="term" value="F:zinc ion binding"/>
    <property type="evidence" value="ECO:0007669"/>
    <property type="project" value="UniProtKB-KW"/>
</dbReference>
<dbReference type="GO" id="GO:0061630">
    <property type="term" value="F:ubiquitin protein ligase activity"/>
    <property type="evidence" value="ECO:0007669"/>
    <property type="project" value="TreeGrafter"/>
</dbReference>
<dbReference type="eggNOG" id="KOG0800">
    <property type="taxonomic scope" value="Eukaryota"/>
</dbReference>
<dbReference type="PROSITE" id="PS50089">
    <property type="entry name" value="ZF_RING_2"/>
    <property type="match status" value="1"/>
</dbReference>
<keyword evidence="6" id="KW-1185">Reference proteome</keyword>
<dbReference type="AlphaFoldDB" id="I0Z5C7"/>
<sequence length="207" mass="23255">MILFFGNFSGAQGGVQWFLPPLFLLLTLISNGILIGPGLWLVQRHGFWPTVQRFLVGPGQGQRQRQGQARQQGATGQGAPERRQTRQQRFEEVARVVHSLPMEDFVTREDLQRCSLHDLREMLRQRGVKEVGLERNEAVEKVLAAGGEGTSSASCSICCEDYASGEVLRRLPCKHKFHLECIDRWFLSSTDYSRPVACPMCNAPLLS</sequence>
<evidence type="ECO:0000259" key="4">
    <source>
        <dbReference type="PROSITE" id="PS50089"/>
    </source>
</evidence>
<dbReference type="InterPro" id="IPR001841">
    <property type="entry name" value="Znf_RING"/>
</dbReference>
<dbReference type="STRING" id="574566.I0Z5C7"/>
<dbReference type="PANTHER" id="PTHR22765:SF411">
    <property type="entry name" value="OS02G0248440 PROTEIN"/>
    <property type="match status" value="1"/>
</dbReference>
<organism evidence="5 6">
    <name type="scientific">Coccomyxa subellipsoidea (strain C-169)</name>
    <name type="common">Green microalga</name>
    <dbReference type="NCBI Taxonomy" id="574566"/>
    <lineage>
        <taxon>Eukaryota</taxon>
        <taxon>Viridiplantae</taxon>
        <taxon>Chlorophyta</taxon>
        <taxon>core chlorophytes</taxon>
        <taxon>Trebouxiophyceae</taxon>
        <taxon>Trebouxiophyceae incertae sedis</taxon>
        <taxon>Coccomyxaceae</taxon>
        <taxon>Coccomyxa</taxon>
        <taxon>Coccomyxa subellipsoidea</taxon>
    </lineage>
</organism>
<feature type="compositionally biased region" description="Low complexity" evidence="2">
    <location>
        <begin position="61"/>
        <end position="79"/>
    </location>
</feature>
<keyword evidence="1" id="KW-0862">Zinc</keyword>
<evidence type="ECO:0000256" key="3">
    <source>
        <dbReference type="SAM" id="Phobius"/>
    </source>
</evidence>
<dbReference type="OrthoDB" id="8062037at2759"/>
<reference evidence="5 6" key="1">
    <citation type="journal article" date="2012" name="Genome Biol.">
        <title>The genome of the polar eukaryotic microalga coccomyxa subellipsoidea reveals traits of cold adaptation.</title>
        <authorList>
            <person name="Blanc G."/>
            <person name="Agarkova I."/>
            <person name="Grimwood J."/>
            <person name="Kuo A."/>
            <person name="Brueggeman A."/>
            <person name="Dunigan D."/>
            <person name="Gurnon J."/>
            <person name="Ladunga I."/>
            <person name="Lindquist E."/>
            <person name="Lucas S."/>
            <person name="Pangilinan J."/>
            <person name="Proschold T."/>
            <person name="Salamov A."/>
            <person name="Schmutz J."/>
            <person name="Weeks D."/>
            <person name="Yamada T."/>
            <person name="Claverie J.M."/>
            <person name="Grigoriev I."/>
            <person name="Van Etten J."/>
            <person name="Lomsadze A."/>
            <person name="Borodovsky M."/>
        </authorList>
    </citation>
    <scope>NUCLEOTIDE SEQUENCE [LARGE SCALE GENOMIC DNA]</scope>
    <source>
        <strain evidence="5 6">C-169</strain>
    </source>
</reference>
<dbReference type="InterPro" id="IPR013083">
    <property type="entry name" value="Znf_RING/FYVE/PHD"/>
</dbReference>
<dbReference type="RefSeq" id="XP_005650390.1">
    <property type="nucleotide sequence ID" value="XM_005650333.1"/>
</dbReference>
<keyword evidence="1" id="KW-0479">Metal-binding</keyword>
<dbReference type="KEGG" id="csl:COCSUDRAFT_35426"/>
<dbReference type="SMART" id="SM00184">
    <property type="entry name" value="RING"/>
    <property type="match status" value="1"/>
</dbReference>
<dbReference type="InterPro" id="IPR051826">
    <property type="entry name" value="E3_ubiquitin-ligase_domain"/>
</dbReference>
<gene>
    <name evidence="5" type="ORF">COCSUDRAFT_35426</name>
</gene>